<dbReference type="InterPro" id="IPR039207">
    <property type="entry name" value="MMTAG2-like"/>
</dbReference>
<dbReference type="PANTHER" id="PTHR14580:SF0">
    <property type="entry name" value="MULTIPLE MYELOMA TUMOR-ASSOCIATED PROTEIN 2"/>
    <property type="match status" value="1"/>
</dbReference>
<comment type="caution">
    <text evidence="3">The sequence shown here is derived from an EMBL/GenBank/DDBJ whole genome shotgun (WGS) entry which is preliminary data.</text>
</comment>
<feature type="region of interest" description="Disordered" evidence="1">
    <location>
        <begin position="171"/>
        <end position="325"/>
    </location>
</feature>
<proteinExistence type="predicted"/>
<feature type="compositionally biased region" description="Basic and acidic residues" evidence="1">
    <location>
        <begin position="222"/>
        <end position="234"/>
    </location>
</feature>
<organism evidence="3 4">
    <name type="scientific">Chaetomium fimeti</name>
    <dbReference type="NCBI Taxonomy" id="1854472"/>
    <lineage>
        <taxon>Eukaryota</taxon>
        <taxon>Fungi</taxon>
        <taxon>Dikarya</taxon>
        <taxon>Ascomycota</taxon>
        <taxon>Pezizomycotina</taxon>
        <taxon>Sordariomycetes</taxon>
        <taxon>Sordariomycetidae</taxon>
        <taxon>Sordariales</taxon>
        <taxon>Chaetomiaceae</taxon>
        <taxon>Chaetomium</taxon>
    </lineage>
</organism>
<accession>A0AAE0HI66</accession>
<dbReference type="GO" id="GO:0016301">
    <property type="term" value="F:kinase activity"/>
    <property type="evidence" value="ECO:0007669"/>
    <property type="project" value="UniProtKB-KW"/>
</dbReference>
<dbReference type="InterPro" id="IPR019315">
    <property type="entry name" value="MMTA2_N"/>
</dbReference>
<dbReference type="PANTHER" id="PTHR14580">
    <property type="entry name" value="MULTIPLE MYELOMA TUMOR-ASSOCIATED PROTEIN 2 FAMILY MEMBER"/>
    <property type="match status" value="1"/>
</dbReference>
<gene>
    <name evidence="3" type="ORF">B0H64DRAFT_116090</name>
</gene>
<reference evidence="3" key="2">
    <citation type="submission" date="2023-06" db="EMBL/GenBank/DDBJ databases">
        <authorList>
            <consortium name="Lawrence Berkeley National Laboratory"/>
            <person name="Haridas S."/>
            <person name="Hensen N."/>
            <person name="Bonometti L."/>
            <person name="Westerberg I."/>
            <person name="Brannstrom I.O."/>
            <person name="Guillou S."/>
            <person name="Cros-Aarteil S."/>
            <person name="Calhoun S."/>
            <person name="Kuo A."/>
            <person name="Mondo S."/>
            <person name="Pangilinan J."/>
            <person name="Riley R."/>
            <person name="Labutti K."/>
            <person name="Andreopoulos B."/>
            <person name="Lipzen A."/>
            <person name="Chen C."/>
            <person name="Yanf M."/>
            <person name="Daum C."/>
            <person name="Ng V."/>
            <person name="Clum A."/>
            <person name="Steindorff A."/>
            <person name="Ohm R."/>
            <person name="Martin F."/>
            <person name="Silar P."/>
            <person name="Natvig D."/>
            <person name="Lalanne C."/>
            <person name="Gautier V."/>
            <person name="Ament-Velasquez S.L."/>
            <person name="Kruys A."/>
            <person name="Hutchinson M.I."/>
            <person name="Powell A.J."/>
            <person name="Barry K."/>
            <person name="Miller A.N."/>
            <person name="Grigoriev I.V."/>
            <person name="Debuchy R."/>
            <person name="Gladieux P."/>
            <person name="Thoren M.H."/>
            <person name="Johannesson H."/>
        </authorList>
    </citation>
    <scope>NUCLEOTIDE SEQUENCE</scope>
    <source>
        <strain evidence="3">CBS 168.71</strain>
    </source>
</reference>
<evidence type="ECO:0000256" key="1">
    <source>
        <dbReference type="SAM" id="MobiDB-lite"/>
    </source>
</evidence>
<evidence type="ECO:0000259" key="2">
    <source>
        <dbReference type="Pfam" id="PF10159"/>
    </source>
</evidence>
<feature type="compositionally biased region" description="Basic and acidic residues" evidence="1">
    <location>
        <begin position="241"/>
        <end position="280"/>
    </location>
</feature>
<feature type="compositionally biased region" description="Basic and acidic residues" evidence="1">
    <location>
        <begin position="196"/>
        <end position="213"/>
    </location>
</feature>
<dbReference type="GeneID" id="87834816"/>
<sequence length="325" mass="37723">MVLANAAVDDHLSAASSQASMKFPSTTPTSRQLAAPHRDFLAAFPITIRPRSHDRLNIQTGAMDLLSTVRKTGSRGGVNFSWDDVATSQYRENYLGHSLKAPVGRWAKGRDLNWYAKADSSAADSNETEEEREARERREEIRKIKEAEEDAISRALGLPIKTRDVTGANAVEVEGSKVPTRVAEDDKATTQAPAPDSRRERRRESDRHRDPERRHKRRHRSRDRDQDRHRDRSRDRHRRRDSPDGRAKDGGQRRRSRSPDHGRNRQERRRDDNRSRSRSRDGHHRRRGDGARSRSRSRGGAERSRHHERRRSRSRTRRRDQDSER</sequence>
<dbReference type="Pfam" id="PF10159">
    <property type="entry name" value="MMtag"/>
    <property type="match status" value="1"/>
</dbReference>
<dbReference type="Proteomes" id="UP001278766">
    <property type="component" value="Unassembled WGS sequence"/>
</dbReference>
<protein>
    <submittedName>
        <fullName evidence="3">Kinase phosphorylation protein-domain-containing protein</fullName>
    </submittedName>
</protein>
<dbReference type="EMBL" id="JAUEPN010000003">
    <property type="protein sequence ID" value="KAK3297024.1"/>
    <property type="molecule type" value="Genomic_DNA"/>
</dbReference>
<reference evidence="3" key="1">
    <citation type="journal article" date="2023" name="Mol. Phylogenet. Evol.">
        <title>Genome-scale phylogeny and comparative genomics of the fungal order Sordariales.</title>
        <authorList>
            <person name="Hensen N."/>
            <person name="Bonometti L."/>
            <person name="Westerberg I."/>
            <person name="Brannstrom I.O."/>
            <person name="Guillou S."/>
            <person name="Cros-Aarteil S."/>
            <person name="Calhoun S."/>
            <person name="Haridas S."/>
            <person name="Kuo A."/>
            <person name="Mondo S."/>
            <person name="Pangilinan J."/>
            <person name="Riley R."/>
            <person name="LaButti K."/>
            <person name="Andreopoulos B."/>
            <person name="Lipzen A."/>
            <person name="Chen C."/>
            <person name="Yan M."/>
            <person name="Daum C."/>
            <person name="Ng V."/>
            <person name="Clum A."/>
            <person name="Steindorff A."/>
            <person name="Ohm R.A."/>
            <person name="Martin F."/>
            <person name="Silar P."/>
            <person name="Natvig D.O."/>
            <person name="Lalanne C."/>
            <person name="Gautier V."/>
            <person name="Ament-Velasquez S.L."/>
            <person name="Kruys A."/>
            <person name="Hutchinson M.I."/>
            <person name="Powell A.J."/>
            <person name="Barry K."/>
            <person name="Miller A.N."/>
            <person name="Grigoriev I.V."/>
            <person name="Debuchy R."/>
            <person name="Gladieux P."/>
            <person name="Hiltunen Thoren M."/>
            <person name="Johannesson H."/>
        </authorList>
    </citation>
    <scope>NUCLEOTIDE SEQUENCE</scope>
    <source>
        <strain evidence="3">CBS 168.71</strain>
    </source>
</reference>
<feature type="region of interest" description="Disordered" evidence="1">
    <location>
        <begin position="118"/>
        <end position="138"/>
    </location>
</feature>
<feature type="domain" description="Multiple myeloma tumor-associated protein 2-like N-terminal" evidence="2">
    <location>
        <begin position="73"/>
        <end position="157"/>
    </location>
</feature>
<evidence type="ECO:0000313" key="3">
    <source>
        <dbReference type="EMBL" id="KAK3297024.1"/>
    </source>
</evidence>
<evidence type="ECO:0000313" key="4">
    <source>
        <dbReference type="Proteomes" id="UP001278766"/>
    </source>
</evidence>
<keyword evidence="3" id="KW-0418">Kinase</keyword>
<name>A0AAE0HI66_9PEZI</name>
<feature type="compositionally biased region" description="Basic residues" evidence="1">
    <location>
        <begin position="281"/>
        <end position="297"/>
    </location>
</feature>
<dbReference type="RefSeq" id="XP_062660538.1">
    <property type="nucleotide sequence ID" value="XM_062797868.1"/>
</dbReference>
<dbReference type="AlphaFoldDB" id="A0AAE0HI66"/>
<keyword evidence="4" id="KW-1185">Reference proteome</keyword>
<feature type="compositionally biased region" description="Basic residues" evidence="1">
    <location>
        <begin position="306"/>
        <end position="318"/>
    </location>
</feature>
<keyword evidence="3" id="KW-0808">Transferase</keyword>